<dbReference type="InterPro" id="IPR002883">
    <property type="entry name" value="CBM10/Dockerin_dom"/>
</dbReference>
<keyword evidence="7" id="KW-1185">Reference proteome</keyword>
<feature type="signal peptide" evidence="4">
    <location>
        <begin position="1"/>
        <end position="23"/>
    </location>
</feature>
<protein>
    <recommendedName>
        <fullName evidence="5">CBM10 domain-containing protein</fullName>
    </recommendedName>
</protein>
<dbReference type="EMBL" id="MCOG01000296">
    <property type="protein sequence ID" value="ORY20215.1"/>
    <property type="molecule type" value="Genomic_DNA"/>
</dbReference>
<evidence type="ECO:0000256" key="1">
    <source>
        <dbReference type="ARBA" id="ARBA00022729"/>
    </source>
</evidence>
<gene>
    <name evidence="6" type="ORF">LY90DRAFT_707953</name>
</gene>
<dbReference type="AlphaFoldDB" id="A0A1Y2ADZ6"/>
<name>A0A1Y2ADZ6_9FUNG</name>
<dbReference type="SUPFAM" id="SSF64571">
    <property type="entry name" value="Cellulose docking domain, dockering"/>
    <property type="match status" value="2"/>
</dbReference>
<dbReference type="Gene3D" id="3.90.1220.10">
    <property type="entry name" value="Cellulose docking domain, dockering"/>
    <property type="match status" value="2"/>
</dbReference>
<keyword evidence="1 4" id="KW-0732">Signal</keyword>
<keyword evidence="3" id="KW-0378">Hydrolase</keyword>
<sequence>MKTINIFFVLSLITTFLISTIQALSEGSYLVYVSHTFSDNKSAQFKEFINSVCDEIHELIVQNKDSYHDPSQLDKMEKEFEANKDFNIKTYGNSPYVYPISTTNERTCLYAYLTSTIIDKVKQLPYVKSISPNQTFTYDDSTLPERNDSASNPIKCTSEKLGYPCCSSNNNKVYYTDNDGDWGFDENTNNWCGLTLYGASASQQVKTCWSERLGYSCCQGCQVVEVDNDGNWGIENDQWCGIPLDRC</sequence>
<dbReference type="InterPro" id="IPR009034">
    <property type="entry name" value="Dockerin_dom_fun_sf"/>
</dbReference>
<comment type="caution">
    <text evidence="6">The sequence shown here is derived from an EMBL/GenBank/DDBJ whole genome shotgun (WGS) entry which is preliminary data.</text>
</comment>
<proteinExistence type="predicted"/>
<feature type="domain" description="CBM10" evidence="5">
    <location>
        <begin position="155"/>
        <end position="195"/>
    </location>
</feature>
<accession>A0A1Y2ADZ6</accession>
<evidence type="ECO:0000313" key="7">
    <source>
        <dbReference type="Proteomes" id="UP000193920"/>
    </source>
</evidence>
<dbReference type="Proteomes" id="UP000193920">
    <property type="component" value="Unassembled WGS sequence"/>
</dbReference>
<dbReference type="Pfam" id="PF02013">
    <property type="entry name" value="CBM_10"/>
    <property type="match status" value="2"/>
</dbReference>
<feature type="chain" id="PRO_5013163956" description="CBM10 domain-containing protein" evidence="4">
    <location>
        <begin position="24"/>
        <end position="247"/>
    </location>
</feature>
<dbReference type="PROSITE" id="PS51763">
    <property type="entry name" value="CBM10"/>
    <property type="match status" value="2"/>
</dbReference>
<reference evidence="6 7" key="1">
    <citation type="submission" date="2016-08" db="EMBL/GenBank/DDBJ databases">
        <title>A Parts List for Fungal Cellulosomes Revealed by Comparative Genomics.</title>
        <authorList>
            <consortium name="DOE Joint Genome Institute"/>
            <person name="Haitjema C.H."/>
            <person name="Gilmore S.P."/>
            <person name="Henske J.K."/>
            <person name="Solomon K.V."/>
            <person name="De Groot R."/>
            <person name="Kuo A."/>
            <person name="Mondo S.J."/>
            <person name="Salamov A.A."/>
            <person name="Labutti K."/>
            <person name="Zhao Z."/>
            <person name="Chiniquy J."/>
            <person name="Barry K."/>
            <person name="Brewer H.M."/>
            <person name="Purvine S.O."/>
            <person name="Wright A.T."/>
            <person name="Boxma B."/>
            <person name="Van Alen T."/>
            <person name="Hackstein J.H."/>
            <person name="Baker S.E."/>
            <person name="Grigoriev I.V."/>
            <person name="O'Malley M.A."/>
        </authorList>
    </citation>
    <scope>NUCLEOTIDE SEQUENCE [LARGE SCALE GENOMIC DNA]</scope>
    <source>
        <strain evidence="6 7">G1</strain>
    </source>
</reference>
<keyword evidence="2" id="KW-0677">Repeat</keyword>
<evidence type="ECO:0000313" key="6">
    <source>
        <dbReference type="EMBL" id="ORY20215.1"/>
    </source>
</evidence>
<feature type="domain" description="CBM10" evidence="5">
    <location>
        <begin position="207"/>
        <end position="243"/>
    </location>
</feature>
<organism evidence="6 7">
    <name type="scientific">Neocallimastix californiae</name>
    <dbReference type="NCBI Taxonomy" id="1754190"/>
    <lineage>
        <taxon>Eukaryota</taxon>
        <taxon>Fungi</taxon>
        <taxon>Fungi incertae sedis</taxon>
        <taxon>Chytridiomycota</taxon>
        <taxon>Chytridiomycota incertae sedis</taxon>
        <taxon>Neocallimastigomycetes</taxon>
        <taxon>Neocallimastigales</taxon>
        <taxon>Neocallimastigaceae</taxon>
        <taxon>Neocallimastix</taxon>
    </lineage>
</organism>
<evidence type="ECO:0000256" key="2">
    <source>
        <dbReference type="ARBA" id="ARBA00022737"/>
    </source>
</evidence>
<evidence type="ECO:0000259" key="5">
    <source>
        <dbReference type="PROSITE" id="PS51763"/>
    </source>
</evidence>
<dbReference type="GO" id="GO:0016787">
    <property type="term" value="F:hydrolase activity"/>
    <property type="evidence" value="ECO:0007669"/>
    <property type="project" value="UniProtKB-KW"/>
</dbReference>
<evidence type="ECO:0000256" key="3">
    <source>
        <dbReference type="ARBA" id="ARBA00022801"/>
    </source>
</evidence>
<evidence type="ECO:0000256" key="4">
    <source>
        <dbReference type="SAM" id="SignalP"/>
    </source>
</evidence>